<evidence type="ECO:0000256" key="9">
    <source>
        <dbReference type="RuleBase" id="RU363039"/>
    </source>
</evidence>
<dbReference type="SUPFAM" id="SSF50677">
    <property type="entry name" value="ValRS/IleRS/LeuRS editing domain"/>
    <property type="match status" value="1"/>
</dbReference>
<keyword evidence="3 8" id="KW-0547">Nucleotide-binding</keyword>
<evidence type="ECO:0000256" key="3">
    <source>
        <dbReference type="ARBA" id="ARBA00022741"/>
    </source>
</evidence>
<keyword evidence="2 8" id="KW-0436">Ligase</keyword>
<dbReference type="InterPro" id="IPR025709">
    <property type="entry name" value="Leu_tRNA-synth_edit"/>
</dbReference>
<accession>A0A7C4R669</accession>
<evidence type="ECO:0000256" key="5">
    <source>
        <dbReference type="ARBA" id="ARBA00022917"/>
    </source>
</evidence>
<keyword evidence="5 8" id="KW-0648">Protein biosynthesis</keyword>
<evidence type="ECO:0000313" key="13">
    <source>
        <dbReference type="EMBL" id="HGT71063.1"/>
    </source>
</evidence>
<feature type="domain" description="Methionyl/Valyl/Leucyl/Isoleucyl-tRNA synthetase anticodon-binding" evidence="10">
    <location>
        <begin position="687"/>
        <end position="800"/>
    </location>
</feature>
<comment type="similarity">
    <text evidence="1 8 9">Belongs to the class-I aminoacyl-tRNA synthetase family.</text>
</comment>
<dbReference type="GO" id="GO:0005524">
    <property type="term" value="F:ATP binding"/>
    <property type="evidence" value="ECO:0007669"/>
    <property type="project" value="UniProtKB-UniRule"/>
</dbReference>
<dbReference type="CDD" id="cd00812">
    <property type="entry name" value="LeuRS_core"/>
    <property type="match status" value="1"/>
</dbReference>
<dbReference type="PANTHER" id="PTHR43740">
    <property type="entry name" value="LEUCYL-TRNA SYNTHETASE"/>
    <property type="match status" value="1"/>
</dbReference>
<dbReference type="InterPro" id="IPR002302">
    <property type="entry name" value="Leu-tRNA-ligase"/>
</dbReference>
<dbReference type="SUPFAM" id="SSF52374">
    <property type="entry name" value="Nucleotidylyl transferase"/>
    <property type="match status" value="1"/>
</dbReference>
<keyword evidence="4 8" id="KW-0067">ATP-binding</keyword>
<dbReference type="Gene3D" id="3.40.50.620">
    <property type="entry name" value="HUPs"/>
    <property type="match status" value="2"/>
</dbReference>
<dbReference type="SUPFAM" id="SSF47323">
    <property type="entry name" value="Anticodon-binding domain of a subclass of class I aminoacyl-tRNA synthetases"/>
    <property type="match status" value="1"/>
</dbReference>
<dbReference type="GO" id="GO:0004823">
    <property type="term" value="F:leucine-tRNA ligase activity"/>
    <property type="evidence" value="ECO:0007669"/>
    <property type="project" value="UniProtKB-UniRule"/>
</dbReference>
<sequence length="837" mass="96563">MENNNSYDPSIIEKKWQEIWEKTGINKSNQDKKDNYYCLDMFPYPSGSGLHVGHWRGYVLSDVAARIKKIEGYNVLHPMGWDAFGLPAENDAIKKGIHPRLGTDNNIAAIKEQLKKIGACYDWEKEIDTTDPNFYKWTQWMFLQMYKMGLAYEKEMPINWCPSCKTGLANEEVVGGVCERCGAETTKKNIRQWVLKITNYADRLLEDLNKLDWPEKVKKMQSDWIGRSEGTEIEFRIMNHESRIKVFTTRADTLFGCTYVVLAPESDYIKNLESRILNLEEVNAYIESAKKKSNIDRMAEDKEKTGVKIEGVTAINPINGKEVEIWVADYVLADYGTGAVMAVPAHDERDFAFAKKYGIKIIEVIISQNHESKNTNYDLQEAFTNYGYLINSEEFDGLTSEEGKKKITEKLKSEGFGDFVINYKLRDWLFSRQRYWGEPIPIIHCEKCGIQPVDEKDLPVLLPEIEKYEPTGTGESPLANVNEWVNTTCPKCGGAAKREINTMPQWAGSCWYYLAYAIMNNFQFPISDFKDGLKDDRFQKQIKDWLPVDLYVGGVEHAVLHLLYSRFWYKVLYDIGVVDHDEPFNQLFNQGMVYLHGAKMSKSKGNVVSPDEIIEKYGTDALRAYELFMAPPELDAEWNTNGVPGTYRFLKKVWNLGENISERVEHPDFKKLLTESFEIGETELEVATHKTIKKFNEALEGFRYNTLVSTLMEFTNLLQSKKDLLYTYPQPYLVLIILLSPICPHIAEEIWQKFGFEESIFSGNFNWPKHNPEKIKEEMVNIVVQENGKMRGNILAPFEATEEEIIKICNDSPKFVSFCKSPKNVIYVKNRLINFVK</sequence>
<dbReference type="Pfam" id="PF13603">
    <property type="entry name" value="tRNA-synt_1_2"/>
    <property type="match status" value="1"/>
</dbReference>
<comment type="catalytic activity">
    <reaction evidence="7 8">
        <text>tRNA(Leu) + L-leucine + ATP = L-leucyl-tRNA(Leu) + AMP + diphosphate</text>
        <dbReference type="Rhea" id="RHEA:11688"/>
        <dbReference type="Rhea" id="RHEA-COMP:9613"/>
        <dbReference type="Rhea" id="RHEA-COMP:9622"/>
        <dbReference type="ChEBI" id="CHEBI:30616"/>
        <dbReference type="ChEBI" id="CHEBI:33019"/>
        <dbReference type="ChEBI" id="CHEBI:57427"/>
        <dbReference type="ChEBI" id="CHEBI:78442"/>
        <dbReference type="ChEBI" id="CHEBI:78494"/>
        <dbReference type="ChEBI" id="CHEBI:456215"/>
        <dbReference type="EC" id="6.1.1.4"/>
    </reaction>
</comment>
<evidence type="ECO:0000256" key="6">
    <source>
        <dbReference type="ARBA" id="ARBA00023146"/>
    </source>
</evidence>
<evidence type="ECO:0000259" key="12">
    <source>
        <dbReference type="Pfam" id="PF13603"/>
    </source>
</evidence>
<dbReference type="Gene3D" id="1.10.730.10">
    <property type="entry name" value="Isoleucyl-tRNA Synthetase, Domain 1"/>
    <property type="match status" value="1"/>
</dbReference>
<dbReference type="PRINTS" id="PR00985">
    <property type="entry name" value="TRNASYNTHLEU"/>
</dbReference>
<dbReference type="InterPro" id="IPR009008">
    <property type="entry name" value="Val/Leu/Ile-tRNA-synth_edit"/>
</dbReference>
<evidence type="ECO:0000256" key="4">
    <source>
        <dbReference type="ARBA" id="ARBA00022840"/>
    </source>
</evidence>
<evidence type="ECO:0000256" key="7">
    <source>
        <dbReference type="ARBA" id="ARBA00047469"/>
    </source>
</evidence>
<dbReference type="EMBL" id="DSYQ01000008">
    <property type="protein sequence ID" value="HGT71063.1"/>
    <property type="molecule type" value="Genomic_DNA"/>
</dbReference>
<dbReference type="FunFam" id="1.10.730.10:FF:000002">
    <property type="entry name" value="Leucine--tRNA ligase"/>
    <property type="match status" value="1"/>
</dbReference>
<feature type="short sequence motif" description="'KMSKS' region" evidence="8">
    <location>
        <begin position="599"/>
        <end position="603"/>
    </location>
</feature>
<dbReference type="Gene3D" id="3.10.20.590">
    <property type="match status" value="1"/>
</dbReference>
<comment type="subcellular location">
    <subcellularLocation>
        <location evidence="8">Cytoplasm</location>
    </subcellularLocation>
</comment>
<protein>
    <recommendedName>
        <fullName evidence="8">Leucine--tRNA ligase</fullName>
        <ecNumber evidence="8">6.1.1.4</ecNumber>
    </recommendedName>
    <alternativeName>
        <fullName evidence="8">Leucyl-tRNA synthetase</fullName>
        <shortName evidence="8">LeuRS</shortName>
    </alternativeName>
</protein>
<dbReference type="InterPro" id="IPR013155">
    <property type="entry name" value="M/V/L/I-tRNA-synth_anticd-bd"/>
</dbReference>
<proteinExistence type="inferred from homology"/>
<dbReference type="GO" id="GO:0005829">
    <property type="term" value="C:cytosol"/>
    <property type="evidence" value="ECO:0007669"/>
    <property type="project" value="TreeGrafter"/>
</dbReference>
<dbReference type="InterPro" id="IPR009080">
    <property type="entry name" value="tRNAsynth_Ia_anticodon-bd"/>
</dbReference>
<reference evidence="13" key="1">
    <citation type="journal article" date="2020" name="mSystems">
        <title>Genome- and Community-Level Interaction Insights into Carbon Utilization and Element Cycling Functions of Hydrothermarchaeota in Hydrothermal Sediment.</title>
        <authorList>
            <person name="Zhou Z."/>
            <person name="Liu Y."/>
            <person name="Xu W."/>
            <person name="Pan J."/>
            <person name="Luo Z.H."/>
            <person name="Li M."/>
        </authorList>
    </citation>
    <scope>NUCLEOTIDE SEQUENCE [LARGE SCALE GENOMIC DNA]</scope>
    <source>
        <strain evidence="13">SpSt-579</strain>
    </source>
</reference>
<feature type="domain" description="Methionyl/Leucyl tRNA synthetase" evidence="11">
    <location>
        <begin position="584"/>
        <end position="640"/>
    </location>
</feature>
<dbReference type="HAMAP" id="MF_00049_B">
    <property type="entry name" value="Leu_tRNA_synth_B"/>
    <property type="match status" value="1"/>
</dbReference>
<keyword evidence="6 8" id="KW-0030">Aminoacyl-tRNA synthetase</keyword>
<evidence type="ECO:0000259" key="11">
    <source>
        <dbReference type="Pfam" id="PF09334"/>
    </source>
</evidence>
<evidence type="ECO:0000256" key="2">
    <source>
        <dbReference type="ARBA" id="ARBA00022598"/>
    </source>
</evidence>
<comment type="caution">
    <text evidence="8">Lacks conserved residue(s) required for the propagation of feature annotation.</text>
</comment>
<dbReference type="InterPro" id="IPR014729">
    <property type="entry name" value="Rossmann-like_a/b/a_fold"/>
</dbReference>
<dbReference type="GO" id="GO:0002161">
    <property type="term" value="F:aminoacyl-tRNA deacylase activity"/>
    <property type="evidence" value="ECO:0007669"/>
    <property type="project" value="InterPro"/>
</dbReference>
<gene>
    <name evidence="8" type="primary">leuS</name>
    <name evidence="13" type="ORF">ENT43_02260</name>
</gene>
<dbReference type="FunFam" id="3.40.50.620:FF:000056">
    <property type="entry name" value="Leucine--tRNA ligase"/>
    <property type="match status" value="1"/>
</dbReference>
<dbReference type="NCBIfam" id="TIGR00396">
    <property type="entry name" value="leuS_bact"/>
    <property type="match status" value="1"/>
</dbReference>
<organism evidence="13">
    <name type="scientific">candidate division CPR3 bacterium</name>
    <dbReference type="NCBI Taxonomy" id="2268181"/>
    <lineage>
        <taxon>Bacteria</taxon>
        <taxon>Bacteria division CPR3</taxon>
    </lineage>
</organism>
<keyword evidence="8" id="KW-0963">Cytoplasm</keyword>
<dbReference type="Pfam" id="PF09334">
    <property type="entry name" value="tRNA-synt_1g"/>
    <property type="match status" value="2"/>
</dbReference>
<comment type="caution">
    <text evidence="13">The sequence shown here is derived from an EMBL/GenBank/DDBJ whole genome shotgun (WGS) entry which is preliminary data.</text>
</comment>
<feature type="binding site" evidence="8">
    <location>
        <position position="602"/>
    </location>
    <ligand>
        <name>ATP</name>
        <dbReference type="ChEBI" id="CHEBI:30616"/>
    </ligand>
</feature>
<feature type="domain" description="Leucyl-tRNA synthetase editing" evidence="12">
    <location>
        <begin position="223"/>
        <end position="411"/>
    </location>
</feature>
<dbReference type="Pfam" id="PF08264">
    <property type="entry name" value="Anticodon_1"/>
    <property type="match status" value="1"/>
</dbReference>
<evidence type="ECO:0000256" key="8">
    <source>
        <dbReference type="HAMAP-Rule" id="MF_00049"/>
    </source>
</evidence>
<dbReference type="AlphaFoldDB" id="A0A7C4R669"/>
<dbReference type="EC" id="6.1.1.4" evidence="8"/>
<evidence type="ECO:0000259" key="10">
    <source>
        <dbReference type="Pfam" id="PF08264"/>
    </source>
</evidence>
<name>A0A7C4R669_UNCC3</name>
<dbReference type="FunFam" id="3.40.50.620:FF:000077">
    <property type="entry name" value="Leucine--tRNA ligase"/>
    <property type="match status" value="1"/>
</dbReference>
<dbReference type="CDD" id="cd07958">
    <property type="entry name" value="Anticodon_Ia_Leu_BEm"/>
    <property type="match status" value="1"/>
</dbReference>
<dbReference type="GO" id="GO:0006429">
    <property type="term" value="P:leucyl-tRNA aminoacylation"/>
    <property type="evidence" value="ECO:0007669"/>
    <property type="project" value="UniProtKB-UniRule"/>
</dbReference>
<dbReference type="PANTHER" id="PTHR43740:SF2">
    <property type="entry name" value="LEUCINE--TRNA LIGASE, MITOCHONDRIAL"/>
    <property type="match status" value="1"/>
</dbReference>
<feature type="domain" description="Methionyl/Leucyl tRNA synthetase" evidence="11">
    <location>
        <begin position="42"/>
        <end position="187"/>
    </location>
</feature>
<evidence type="ECO:0000256" key="1">
    <source>
        <dbReference type="ARBA" id="ARBA00005594"/>
    </source>
</evidence>
<dbReference type="InterPro" id="IPR015413">
    <property type="entry name" value="Methionyl/Leucyl_tRNA_Synth"/>
</dbReference>